<keyword evidence="13" id="KW-1185">Reference proteome</keyword>
<comment type="catalytic activity">
    <reaction evidence="1 10">
        <text>Endohydrolysis of beta-(1-&gt;4)-linkages between D-glucosamine residues in a partly acetylated chitosan.</text>
        <dbReference type="EC" id="3.2.1.132"/>
    </reaction>
</comment>
<evidence type="ECO:0000256" key="1">
    <source>
        <dbReference type="ARBA" id="ARBA00000405"/>
    </source>
</evidence>
<comment type="similarity">
    <text evidence="3 10">Belongs to the glycosyl hydrolase 75 family.</text>
</comment>
<dbReference type="Proteomes" id="UP001628179">
    <property type="component" value="Unassembled WGS sequence"/>
</dbReference>
<dbReference type="Pfam" id="PF07335">
    <property type="entry name" value="Glyco_hydro_75"/>
    <property type="match status" value="1"/>
</dbReference>
<dbReference type="EMBL" id="BAAFSV010000001">
    <property type="protein sequence ID" value="GAB1309859.1"/>
    <property type="molecule type" value="Genomic_DNA"/>
</dbReference>
<keyword evidence="8 10" id="KW-0326">Glycosidase</keyword>
<evidence type="ECO:0000256" key="4">
    <source>
        <dbReference type="ARBA" id="ARBA00022525"/>
    </source>
</evidence>
<evidence type="ECO:0000256" key="9">
    <source>
        <dbReference type="ARBA" id="ARBA00023326"/>
    </source>
</evidence>
<dbReference type="InterPro" id="IPR009939">
    <property type="entry name" value="Chitosanase_fungal"/>
</dbReference>
<reference evidence="12 13" key="1">
    <citation type="submission" date="2024-09" db="EMBL/GenBank/DDBJ databases">
        <title>Itraconazole resistance in Madurella fahalii resulting from another homologue of gene encoding cytochrome P450 14-alpha sterol demethylase (CYP51).</title>
        <authorList>
            <person name="Yoshioka I."/>
            <person name="Fahal A.H."/>
            <person name="Kaneko S."/>
            <person name="Yaguchi T."/>
        </authorList>
    </citation>
    <scope>NUCLEOTIDE SEQUENCE [LARGE SCALE GENOMIC DNA]</scope>
    <source>
        <strain evidence="12 13">IFM 68171</strain>
    </source>
</reference>
<name>A0ABQ0FWH4_9PEZI</name>
<dbReference type="PANTHER" id="PTHR42061:SF6">
    <property type="entry name" value="ENDO-CHITOSANASE"/>
    <property type="match status" value="1"/>
</dbReference>
<evidence type="ECO:0000256" key="8">
    <source>
        <dbReference type="ARBA" id="ARBA00023295"/>
    </source>
</evidence>
<evidence type="ECO:0000256" key="7">
    <source>
        <dbReference type="ARBA" id="ARBA00023277"/>
    </source>
</evidence>
<sequence length="297" mass="31640">MKLPSPCRDLPSLLTHVVLPSLSLVAFSIARDVPRNVRDFYDTVRSQGSCSRKLVTSFYSSETGTNSFAYCGDHLDTQRVLYIQGRQGALANMDIDCDGRHGGVLDDGRCSASRSPDRQSTTAFRATIAGYDVPGVPDLNPYVHPYVVFGNTGRKPGWPNFDPTAYGIRPLSVMAVVCGDQLVYGVWGDMNGDDGPKPMVGEVSLSLATACGGPRMSGSEGLDEEDVLYLAFVGYDAVPGAEGADWAAGNYAAFEKSIQAIGDQPVACVGSEAYRLVAYWGVVAIVAALASFWAVLG</sequence>
<evidence type="ECO:0000256" key="3">
    <source>
        <dbReference type="ARBA" id="ARBA00007799"/>
    </source>
</evidence>
<keyword evidence="9 10" id="KW-0624">Polysaccharide degradation</keyword>
<keyword evidence="7" id="KW-0119">Carbohydrate metabolism</keyword>
<proteinExistence type="inferred from homology"/>
<dbReference type="PANTHER" id="PTHR42061">
    <property type="entry name" value="ENDO-CHITOSANASE"/>
    <property type="match status" value="1"/>
</dbReference>
<evidence type="ECO:0000256" key="5">
    <source>
        <dbReference type="ARBA" id="ARBA00022729"/>
    </source>
</evidence>
<dbReference type="RefSeq" id="XP_070911592.1">
    <property type="nucleotide sequence ID" value="XM_071055491.1"/>
</dbReference>
<dbReference type="GeneID" id="98170814"/>
<evidence type="ECO:0000256" key="11">
    <source>
        <dbReference type="SAM" id="Phobius"/>
    </source>
</evidence>
<organism evidence="12 13">
    <name type="scientific">Madurella fahalii</name>
    <dbReference type="NCBI Taxonomy" id="1157608"/>
    <lineage>
        <taxon>Eukaryota</taxon>
        <taxon>Fungi</taxon>
        <taxon>Dikarya</taxon>
        <taxon>Ascomycota</taxon>
        <taxon>Pezizomycotina</taxon>
        <taxon>Sordariomycetes</taxon>
        <taxon>Sordariomycetidae</taxon>
        <taxon>Sordariales</taxon>
        <taxon>Sordariales incertae sedis</taxon>
        <taxon>Madurella</taxon>
    </lineage>
</organism>
<feature type="chain" id="PRO_5044961912" description="Endo-chitosanase" evidence="10">
    <location>
        <begin position="31"/>
        <end position="297"/>
    </location>
</feature>
<evidence type="ECO:0000313" key="12">
    <source>
        <dbReference type="EMBL" id="GAB1309859.1"/>
    </source>
</evidence>
<keyword evidence="6 10" id="KW-0378">Hydrolase</keyword>
<evidence type="ECO:0000256" key="10">
    <source>
        <dbReference type="RuleBase" id="RU361208"/>
    </source>
</evidence>
<feature type="transmembrane region" description="Helical" evidence="11">
    <location>
        <begin position="277"/>
        <end position="296"/>
    </location>
</feature>
<evidence type="ECO:0000313" key="13">
    <source>
        <dbReference type="Proteomes" id="UP001628179"/>
    </source>
</evidence>
<keyword evidence="5 10" id="KW-0732">Signal</keyword>
<comment type="function">
    <text evidence="10">Chitosanase catalyzing the endo-type cleavage of chitosan, the deacylated form of chitin. Chitosanase may be crucial in the degradation of the deacetylated portion of chitin in the fungal cell wall.</text>
</comment>
<gene>
    <name evidence="12" type="ORF">MFIFM68171_00069</name>
</gene>
<feature type="signal peptide" evidence="10">
    <location>
        <begin position="1"/>
        <end position="30"/>
    </location>
</feature>
<keyword evidence="11" id="KW-1133">Transmembrane helix</keyword>
<protein>
    <recommendedName>
        <fullName evidence="10">Endo-chitosanase</fullName>
        <ecNumber evidence="10">3.2.1.132</ecNumber>
    </recommendedName>
</protein>
<evidence type="ECO:0000256" key="6">
    <source>
        <dbReference type="ARBA" id="ARBA00022801"/>
    </source>
</evidence>
<keyword evidence="11" id="KW-0812">Transmembrane</keyword>
<keyword evidence="11" id="KW-0472">Membrane</keyword>
<comment type="caution">
    <text evidence="12">The sequence shown here is derived from an EMBL/GenBank/DDBJ whole genome shotgun (WGS) entry which is preliminary data.</text>
</comment>
<evidence type="ECO:0000256" key="2">
    <source>
        <dbReference type="ARBA" id="ARBA00004613"/>
    </source>
</evidence>
<dbReference type="EC" id="3.2.1.132" evidence="10"/>
<keyword evidence="4" id="KW-0964">Secreted</keyword>
<comment type="subcellular location">
    <subcellularLocation>
        <location evidence="2 10">Secreted</location>
    </subcellularLocation>
</comment>
<accession>A0ABQ0FWH4</accession>